<dbReference type="InterPro" id="IPR016181">
    <property type="entry name" value="Acyl_CoA_acyltransferase"/>
</dbReference>
<dbReference type="EMBL" id="FQUM01000004">
    <property type="protein sequence ID" value="SHF26560.1"/>
    <property type="molecule type" value="Genomic_DNA"/>
</dbReference>
<protein>
    <submittedName>
        <fullName evidence="2">Beta-lysine acetyltransferase</fullName>
    </submittedName>
</protein>
<dbReference type="AlphaFoldDB" id="A0A1M5A8D5"/>
<accession>A0A1M5A8D5</accession>
<dbReference type="RefSeq" id="WP_073001261.1">
    <property type="nucleotide sequence ID" value="NZ_FQUM01000004.1"/>
</dbReference>
<dbReference type="Gene3D" id="3.40.630.30">
    <property type="match status" value="1"/>
</dbReference>
<keyword evidence="3" id="KW-1185">Reference proteome</keyword>
<dbReference type="SUPFAM" id="SSF55729">
    <property type="entry name" value="Acyl-CoA N-acyltransferases (Nat)"/>
    <property type="match status" value="1"/>
</dbReference>
<dbReference type="InterPro" id="IPR000182">
    <property type="entry name" value="GNAT_dom"/>
</dbReference>
<dbReference type="Proteomes" id="UP000184164">
    <property type="component" value="Unassembled WGS sequence"/>
</dbReference>
<dbReference type="NCBIfam" id="TIGR03827">
    <property type="entry name" value="GNAT_ablB"/>
    <property type="match status" value="1"/>
</dbReference>
<dbReference type="GO" id="GO:0008080">
    <property type="term" value="F:N-acetyltransferase activity"/>
    <property type="evidence" value="ECO:0007669"/>
    <property type="project" value="InterPro"/>
</dbReference>
<dbReference type="PROSITE" id="PS51186">
    <property type="entry name" value="GNAT"/>
    <property type="match status" value="1"/>
</dbReference>
<proteinExistence type="predicted"/>
<reference evidence="2 3" key="1">
    <citation type="submission" date="2016-11" db="EMBL/GenBank/DDBJ databases">
        <authorList>
            <person name="Jaros S."/>
            <person name="Januszkiewicz K."/>
            <person name="Wedrychowicz H."/>
        </authorList>
    </citation>
    <scope>NUCLEOTIDE SEQUENCE [LARGE SCALE GENOMIC DNA]</scope>
    <source>
        <strain evidence="2 3">DSM 26910</strain>
    </source>
</reference>
<name>A0A1M5A8D5_9BACT</name>
<feature type="domain" description="N-acetyltransferase" evidence="1">
    <location>
        <begin position="125"/>
        <end position="276"/>
    </location>
</feature>
<dbReference type="Pfam" id="PF00583">
    <property type="entry name" value="Acetyltransf_1"/>
    <property type="match status" value="1"/>
</dbReference>
<dbReference type="InterPro" id="IPR022525">
    <property type="entry name" value="GNAT_AblB"/>
</dbReference>
<dbReference type="CDD" id="cd04301">
    <property type="entry name" value="NAT_SF"/>
    <property type="match status" value="1"/>
</dbReference>
<evidence type="ECO:0000259" key="1">
    <source>
        <dbReference type="PROSITE" id="PS51186"/>
    </source>
</evidence>
<gene>
    <name evidence="2" type="ORF">SAMN05444274_104229</name>
</gene>
<organism evidence="2 3">
    <name type="scientific">Mariniphaga anaerophila</name>
    <dbReference type="NCBI Taxonomy" id="1484053"/>
    <lineage>
        <taxon>Bacteria</taxon>
        <taxon>Pseudomonadati</taxon>
        <taxon>Bacteroidota</taxon>
        <taxon>Bacteroidia</taxon>
        <taxon>Marinilabiliales</taxon>
        <taxon>Prolixibacteraceae</taxon>
        <taxon>Mariniphaga</taxon>
    </lineage>
</organism>
<sequence length="276" mass="31269">MADRIRKIGNSTIQYGEFNNRVFLLKYDSSDSEAVLPELEQLAKEGGYSKIVTKIHAEDLPVFILKGYKVEAYVPKFYNGKGDCVLASRFFDKNREDAPAELMNVFSGILNSANSSDDKKVLNGYELRQLQEEDAGVISKVLESVFDTYPFPVENPEYILKTMREESALYFGVWDDKKLIGISNAEVDFNRGNAEMTDFAVIPEYRGKNLALHLLNFMEKEIKLKGIKTAYTIARLAEPGMNKTFLNAGYRYSGTLVNNTNIAGKIESMNIFYKHL</sequence>
<evidence type="ECO:0000313" key="2">
    <source>
        <dbReference type="EMBL" id="SHF26560.1"/>
    </source>
</evidence>
<dbReference type="STRING" id="1484053.SAMN05444274_104229"/>
<evidence type="ECO:0000313" key="3">
    <source>
        <dbReference type="Proteomes" id="UP000184164"/>
    </source>
</evidence>
<keyword evidence="2" id="KW-0808">Transferase</keyword>